<reference evidence="5" key="1">
    <citation type="submission" date="2020-05" db="EMBL/GenBank/DDBJ databases">
        <authorList>
            <person name="Chiriac C."/>
            <person name="Salcher M."/>
            <person name="Ghai R."/>
            <person name="Kavagutti S V."/>
        </authorList>
    </citation>
    <scope>NUCLEOTIDE SEQUENCE</scope>
</reference>
<dbReference type="Pfam" id="PF01297">
    <property type="entry name" value="ZnuA"/>
    <property type="match status" value="1"/>
</dbReference>
<keyword evidence="2" id="KW-0813">Transport</keyword>
<dbReference type="PRINTS" id="PR00691">
    <property type="entry name" value="ADHESINB"/>
</dbReference>
<dbReference type="Gene3D" id="3.40.50.1980">
    <property type="entry name" value="Nitrogenase molybdenum iron protein domain"/>
    <property type="match status" value="2"/>
</dbReference>
<dbReference type="PANTHER" id="PTHR42953">
    <property type="entry name" value="HIGH-AFFINITY ZINC UPTAKE SYSTEM PROTEIN ZNUA-RELATED"/>
    <property type="match status" value="1"/>
</dbReference>
<evidence type="ECO:0000256" key="3">
    <source>
        <dbReference type="ARBA" id="ARBA00022723"/>
    </source>
</evidence>
<organism evidence="5">
    <name type="scientific">freshwater metagenome</name>
    <dbReference type="NCBI Taxonomy" id="449393"/>
    <lineage>
        <taxon>unclassified sequences</taxon>
        <taxon>metagenomes</taxon>
        <taxon>ecological metagenomes</taxon>
    </lineage>
</organism>
<dbReference type="InterPro" id="IPR006128">
    <property type="entry name" value="Lipoprotein_PsaA-like"/>
</dbReference>
<dbReference type="GO" id="GO:0030313">
    <property type="term" value="C:cell envelope"/>
    <property type="evidence" value="ECO:0007669"/>
    <property type="project" value="UniProtKB-SubCell"/>
</dbReference>
<gene>
    <name evidence="5" type="ORF">UFOPK3522_00228</name>
</gene>
<sequence length="337" mass="36241">MHALQIHTPPLAALALIVLAALLTGCSAASKAKPGAAVEVVTTVAPITSIAAAIGGDRVNVSGVIPEGTNSHTYEPKPSVAETLAQADVLYVNGLGLDDPTVKMAREVMPDGSEVVALGDRALPRSEWIYDFSFPRSGGKPNPHLWTDPRLAVKYAAVIRDDLSKRDPAGRTTYEANYRSFESSVTRLDRAMRKSFATVPANNRKLLTYHDGYAYFARDYGWKVIGAIQASDFEDPTGREVASLVDQIRAEKVPAIFGSEVFPSPVLAEISNETGVRYVDQLRDDDLPGEPGSANHSWLGLMRADFAIMTRAMGGDASALSRLSVGKPTASRARYPQ</sequence>
<keyword evidence="4" id="KW-0732">Signal</keyword>
<evidence type="ECO:0000313" key="5">
    <source>
        <dbReference type="EMBL" id="CAB4336536.1"/>
    </source>
</evidence>
<protein>
    <submittedName>
        <fullName evidence="5">Unannotated protein</fullName>
    </submittedName>
</protein>
<dbReference type="AlphaFoldDB" id="A0A6J5Z4R2"/>
<dbReference type="GO" id="GO:0030001">
    <property type="term" value="P:metal ion transport"/>
    <property type="evidence" value="ECO:0007669"/>
    <property type="project" value="InterPro"/>
</dbReference>
<evidence type="ECO:0000256" key="4">
    <source>
        <dbReference type="ARBA" id="ARBA00022729"/>
    </source>
</evidence>
<dbReference type="InterPro" id="IPR006129">
    <property type="entry name" value="AdhesinB"/>
</dbReference>
<keyword evidence="3" id="KW-0479">Metal-binding</keyword>
<dbReference type="InterPro" id="IPR050492">
    <property type="entry name" value="Bact_metal-bind_prot9"/>
</dbReference>
<proteinExistence type="predicted"/>
<dbReference type="GO" id="GO:0046872">
    <property type="term" value="F:metal ion binding"/>
    <property type="evidence" value="ECO:0007669"/>
    <property type="project" value="UniProtKB-KW"/>
</dbReference>
<comment type="subcellular location">
    <subcellularLocation>
        <location evidence="1">Cell envelope</location>
    </subcellularLocation>
</comment>
<dbReference type="PANTHER" id="PTHR42953:SF1">
    <property type="entry name" value="METAL-BINDING PROTEIN HI_0362-RELATED"/>
    <property type="match status" value="1"/>
</dbReference>
<dbReference type="InterPro" id="IPR006127">
    <property type="entry name" value="ZnuA-like"/>
</dbReference>
<dbReference type="GO" id="GO:0007155">
    <property type="term" value="P:cell adhesion"/>
    <property type="evidence" value="ECO:0007669"/>
    <property type="project" value="InterPro"/>
</dbReference>
<dbReference type="SUPFAM" id="SSF53807">
    <property type="entry name" value="Helical backbone' metal receptor"/>
    <property type="match status" value="1"/>
</dbReference>
<dbReference type="PRINTS" id="PR00690">
    <property type="entry name" value="ADHESNFAMILY"/>
</dbReference>
<evidence type="ECO:0000256" key="1">
    <source>
        <dbReference type="ARBA" id="ARBA00004196"/>
    </source>
</evidence>
<name>A0A6J5Z4R2_9ZZZZ</name>
<dbReference type="EMBL" id="CAESAO010000010">
    <property type="protein sequence ID" value="CAB4336536.1"/>
    <property type="molecule type" value="Genomic_DNA"/>
</dbReference>
<evidence type="ECO:0000256" key="2">
    <source>
        <dbReference type="ARBA" id="ARBA00022448"/>
    </source>
</evidence>
<accession>A0A6J5Z4R2</accession>